<evidence type="ECO:0000256" key="4">
    <source>
        <dbReference type="SAM" id="SignalP"/>
    </source>
</evidence>
<feature type="domain" description="AB hydrolase-1" evidence="5">
    <location>
        <begin position="99"/>
        <end position="245"/>
    </location>
</feature>
<evidence type="ECO:0000256" key="1">
    <source>
        <dbReference type="ARBA" id="ARBA00010088"/>
    </source>
</evidence>
<dbReference type="AlphaFoldDB" id="A0A561V9R9"/>
<protein>
    <submittedName>
        <fullName evidence="7">Alpha/beta hydrolase family protein</fullName>
    </submittedName>
</protein>
<keyword evidence="3 7" id="KW-0378">Hydrolase</keyword>
<dbReference type="PANTHER" id="PTHR43248:SF29">
    <property type="entry name" value="TRIPEPTIDYL AMINOPEPTIDASE"/>
    <property type="match status" value="1"/>
</dbReference>
<reference evidence="7 8" key="1">
    <citation type="submission" date="2019-06" db="EMBL/GenBank/DDBJ databases">
        <title>Sequencing the genomes of 1000 actinobacteria strains.</title>
        <authorList>
            <person name="Klenk H.-P."/>
        </authorList>
    </citation>
    <scope>NUCLEOTIDE SEQUENCE [LARGE SCALE GENOMIC DNA]</scope>
    <source>
        <strain evidence="7 8">DSM 46699</strain>
    </source>
</reference>
<organism evidence="7 8">
    <name type="scientific">Saccharopolyspora dendranthemae</name>
    <dbReference type="NCBI Taxonomy" id="1181886"/>
    <lineage>
        <taxon>Bacteria</taxon>
        <taxon>Bacillati</taxon>
        <taxon>Actinomycetota</taxon>
        <taxon>Actinomycetes</taxon>
        <taxon>Pseudonocardiales</taxon>
        <taxon>Pseudonocardiaceae</taxon>
        <taxon>Saccharopolyspora</taxon>
    </lineage>
</organism>
<dbReference type="SUPFAM" id="SSF53474">
    <property type="entry name" value="alpha/beta-Hydrolases"/>
    <property type="match status" value="1"/>
</dbReference>
<feature type="domain" description="Peptidase S33 tripeptidyl aminopeptidase-like C-terminal" evidence="6">
    <location>
        <begin position="418"/>
        <end position="519"/>
    </location>
</feature>
<evidence type="ECO:0000313" key="8">
    <source>
        <dbReference type="Proteomes" id="UP000316184"/>
    </source>
</evidence>
<dbReference type="InterPro" id="IPR000073">
    <property type="entry name" value="AB_hydrolase_1"/>
</dbReference>
<dbReference type="Gene3D" id="3.40.50.1820">
    <property type="entry name" value="alpha/beta hydrolase"/>
    <property type="match status" value="1"/>
</dbReference>
<comment type="similarity">
    <text evidence="1">Belongs to the peptidase S33 family.</text>
</comment>
<accession>A0A561V9R9</accession>
<dbReference type="InterPro" id="IPR006311">
    <property type="entry name" value="TAT_signal"/>
</dbReference>
<dbReference type="PANTHER" id="PTHR43248">
    <property type="entry name" value="2-SUCCINYL-6-HYDROXY-2,4-CYCLOHEXADIENE-1-CARBOXYLATE SYNTHASE"/>
    <property type="match status" value="1"/>
</dbReference>
<dbReference type="Proteomes" id="UP000316184">
    <property type="component" value="Unassembled WGS sequence"/>
</dbReference>
<feature type="signal peptide" evidence="4">
    <location>
        <begin position="1"/>
        <end position="29"/>
    </location>
</feature>
<dbReference type="EMBL" id="VIWX01000001">
    <property type="protein sequence ID" value="TWG08358.1"/>
    <property type="molecule type" value="Genomic_DNA"/>
</dbReference>
<proteinExistence type="inferred from homology"/>
<evidence type="ECO:0000259" key="5">
    <source>
        <dbReference type="Pfam" id="PF00561"/>
    </source>
</evidence>
<dbReference type="Pfam" id="PF00561">
    <property type="entry name" value="Abhydrolase_1"/>
    <property type="match status" value="1"/>
</dbReference>
<dbReference type="InterPro" id="IPR029058">
    <property type="entry name" value="AB_hydrolase_fold"/>
</dbReference>
<keyword evidence="8" id="KW-1185">Reference proteome</keyword>
<evidence type="ECO:0000313" key="7">
    <source>
        <dbReference type="EMBL" id="TWG08358.1"/>
    </source>
</evidence>
<comment type="caution">
    <text evidence="7">The sequence shown here is derived from an EMBL/GenBank/DDBJ whole genome shotgun (WGS) entry which is preliminary data.</text>
</comment>
<dbReference type="RefSeq" id="WP_145737146.1">
    <property type="nucleotide sequence ID" value="NZ_VIWX01000001.1"/>
</dbReference>
<gene>
    <name evidence="7" type="ORF">FHU35_11977</name>
</gene>
<evidence type="ECO:0000256" key="3">
    <source>
        <dbReference type="ARBA" id="ARBA00022801"/>
    </source>
</evidence>
<sequence length="535" mass="57412">MSSRIALARGTAALAVVLVAGSLAPTAIAGPPVAAPATPPLRTNGAAVPALDWTPCEAAPDYECATAEVPLSYRDPAGQQIRLAVDKLPAADQEHKLGTIFFNPGGPGNSGKRAPELTPQLHQRFDIVGFDPRGIGESTGLSCFSEPGDGFHHWGTFPVSPEQERVQVEDTMRGVEQCERNAGPLLQHTSTANVARDLDLLREAVGEDQLDYYGLSYGSHLGTVYANLFPERVGSVAIDAVIDPIAWTTGYRPDEAFDPFSFRLGSYGGSQQALRTFLDACAADERCAFREPGTDLFGKYNALLDRLLVHPVTVTQPDGTPMEITYQTAAIRTLADLYGTTASSRLGEFLQRLHELSLPGAATEPAPVVSVPPEPQGWAGEAKQEQGLSVMCNDTSNPGNPWAWSDYARRADEVGRGFGSYWTYWSLGCANWPGGSDPDRYTGPWDRETAAPLLVIANRQGDPATPYEGARRTSELLSRARLLTLDSFGHGARGESACIDRALNAYFTEGALPAEGTICEPDRAPFDPAPAPARR</sequence>
<dbReference type="InterPro" id="IPR013595">
    <property type="entry name" value="Pept_S33_TAP-like_C"/>
</dbReference>
<dbReference type="PROSITE" id="PS51318">
    <property type="entry name" value="TAT"/>
    <property type="match status" value="1"/>
</dbReference>
<name>A0A561V9R9_9PSEU</name>
<dbReference type="Pfam" id="PF08386">
    <property type="entry name" value="Abhydrolase_4"/>
    <property type="match status" value="1"/>
</dbReference>
<feature type="chain" id="PRO_5021704172" evidence="4">
    <location>
        <begin position="30"/>
        <end position="535"/>
    </location>
</feature>
<dbReference type="InterPro" id="IPR051601">
    <property type="entry name" value="Serine_prot/Carboxylest_S33"/>
</dbReference>
<dbReference type="OrthoDB" id="4006962at2"/>
<evidence type="ECO:0000259" key="6">
    <source>
        <dbReference type="Pfam" id="PF08386"/>
    </source>
</evidence>
<dbReference type="GO" id="GO:0016787">
    <property type="term" value="F:hydrolase activity"/>
    <property type="evidence" value="ECO:0007669"/>
    <property type="project" value="UniProtKB-KW"/>
</dbReference>
<keyword evidence="2 4" id="KW-0732">Signal</keyword>
<evidence type="ECO:0000256" key="2">
    <source>
        <dbReference type="ARBA" id="ARBA00022729"/>
    </source>
</evidence>